<dbReference type="AlphaFoldDB" id="A0A915KPR7"/>
<dbReference type="Proteomes" id="UP000887565">
    <property type="component" value="Unplaced"/>
</dbReference>
<evidence type="ECO:0000313" key="1">
    <source>
        <dbReference type="Proteomes" id="UP000887565"/>
    </source>
</evidence>
<keyword evidence="1" id="KW-1185">Reference proteome</keyword>
<accession>A0A915KPR7</accession>
<organism evidence="1 2">
    <name type="scientific">Romanomermis culicivorax</name>
    <name type="common">Nematode worm</name>
    <dbReference type="NCBI Taxonomy" id="13658"/>
    <lineage>
        <taxon>Eukaryota</taxon>
        <taxon>Metazoa</taxon>
        <taxon>Ecdysozoa</taxon>
        <taxon>Nematoda</taxon>
        <taxon>Enoplea</taxon>
        <taxon>Dorylaimia</taxon>
        <taxon>Mermithida</taxon>
        <taxon>Mermithoidea</taxon>
        <taxon>Mermithidae</taxon>
        <taxon>Romanomermis</taxon>
    </lineage>
</organism>
<name>A0A915KPR7_ROMCU</name>
<proteinExistence type="predicted"/>
<protein>
    <submittedName>
        <fullName evidence="2">Uncharacterized protein</fullName>
    </submittedName>
</protein>
<evidence type="ECO:0000313" key="2">
    <source>
        <dbReference type="WBParaSite" id="nRc.2.0.1.t40065-RA"/>
    </source>
</evidence>
<sequence length="49" mass="5752">MLNVVVRYRLCVKIFKLMQLVIKPQIVPMMEMTANKKLSNEICSLPQKM</sequence>
<reference evidence="2" key="1">
    <citation type="submission" date="2022-11" db="UniProtKB">
        <authorList>
            <consortium name="WormBaseParasite"/>
        </authorList>
    </citation>
    <scope>IDENTIFICATION</scope>
</reference>
<dbReference type="WBParaSite" id="nRc.2.0.1.t40065-RA">
    <property type="protein sequence ID" value="nRc.2.0.1.t40065-RA"/>
    <property type="gene ID" value="nRc.2.0.1.g40065"/>
</dbReference>